<dbReference type="PANTHER" id="PTHR37937">
    <property type="entry name" value="CONJUGATIVE TRANSFER: DNA TRANSPORT"/>
    <property type="match status" value="1"/>
</dbReference>
<feature type="transmembrane region" description="Helical" evidence="7">
    <location>
        <begin position="61"/>
        <end position="89"/>
    </location>
</feature>
<comment type="subcellular location">
    <subcellularLocation>
        <location evidence="1">Cell membrane</location>
        <topology evidence="1">Multi-pass membrane protein</topology>
    </subcellularLocation>
</comment>
<feature type="domain" description="TraD/TraG TraM recognition site" evidence="8">
    <location>
        <begin position="832"/>
        <end position="960"/>
    </location>
</feature>
<evidence type="ECO:0000256" key="7">
    <source>
        <dbReference type="SAM" id="Phobius"/>
    </source>
</evidence>
<dbReference type="Pfam" id="PF02534">
    <property type="entry name" value="T4SS-DNA_transf"/>
    <property type="match status" value="1"/>
</dbReference>
<dbReference type="GO" id="GO:0005886">
    <property type="term" value="C:plasma membrane"/>
    <property type="evidence" value="ECO:0007669"/>
    <property type="project" value="UniProtKB-SubCell"/>
</dbReference>
<dbReference type="InterPro" id="IPR027417">
    <property type="entry name" value="P-loop_NTPase"/>
</dbReference>
<dbReference type="OrthoDB" id="9766496at2"/>
<reference evidence="9 10" key="1">
    <citation type="journal article" date="2015" name="Genome Announc.">
        <title>Expanding the biotechnology potential of lactobacilli through comparative genomics of 213 strains and associated genera.</title>
        <authorList>
            <person name="Sun Z."/>
            <person name="Harris H.M."/>
            <person name="McCann A."/>
            <person name="Guo C."/>
            <person name="Argimon S."/>
            <person name="Zhang W."/>
            <person name="Yang X."/>
            <person name="Jeffery I.B."/>
            <person name="Cooney J.C."/>
            <person name="Kagawa T.F."/>
            <person name="Liu W."/>
            <person name="Song Y."/>
            <person name="Salvetti E."/>
            <person name="Wrobel A."/>
            <person name="Rasinkangas P."/>
            <person name="Parkhill J."/>
            <person name="Rea M.C."/>
            <person name="O'Sullivan O."/>
            <person name="Ritari J."/>
            <person name="Douillard F.P."/>
            <person name="Paul Ross R."/>
            <person name="Yang R."/>
            <person name="Briner A.E."/>
            <person name="Felis G.E."/>
            <person name="de Vos W.M."/>
            <person name="Barrangou R."/>
            <person name="Klaenhammer T.R."/>
            <person name="Caufield P.W."/>
            <person name="Cui Y."/>
            <person name="Zhang H."/>
            <person name="O'Toole P.W."/>
        </authorList>
    </citation>
    <scope>NUCLEOTIDE SEQUENCE [LARGE SCALE GENOMIC DNA]</scope>
    <source>
        <strain evidence="9 10">DSM 15833</strain>
    </source>
</reference>
<evidence type="ECO:0000256" key="6">
    <source>
        <dbReference type="ARBA" id="ARBA00023136"/>
    </source>
</evidence>
<keyword evidence="5 7" id="KW-1133">Transmembrane helix</keyword>
<keyword evidence="3" id="KW-1003">Cell membrane</keyword>
<dbReference type="InterPro" id="IPR032689">
    <property type="entry name" value="TraG-D_C"/>
</dbReference>
<keyword evidence="4 7" id="KW-0812">Transmembrane</keyword>
<dbReference type="InterPro" id="IPR003688">
    <property type="entry name" value="TraG/VirD4"/>
</dbReference>
<comment type="caution">
    <text evidence="9">The sequence shown here is derived from an EMBL/GenBank/DDBJ whole genome shotgun (WGS) entry which is preliminary data.</text>
</comment>
<evidence type="ECO:0000256" key="5">
    <source>
        <dbReference type="ARBA" id="ARBA00022989"/>
    </source>
</evidence>
<protein>
    <recommendedName>
        <fullName evidence="8">TraD/TraG TraM recognition site domain-containing protein</fullName>
    </recommendedName>
</protein>
<evidence type="ECO:0000313" key="9">
    <source>
        <dbReference type="EMBL" id="KRL84338.1"/>
    </source>
</evidence>
<dbReference type="EMBL" id="AZFH01000010">
    <property type="protein sequence ID" value="KRL84338.1"/>
    <property type="molecule type" value="Genomic_DNA"/>
</dbReference>
<dbReference type="Pfam" id="PF12696">
    <property type="entry name" value="TraG-D_C"/>
    <property type="match status" value="1"/>
</dbReference>
<dbReference type="Gene3D" id="3.40.50.300">
    <property type="entry name" value="P-loop containing nucleotide triphosphate hydrolases"/>
    <property type="match status" value="1"/>
</dbReference>
<evidence type="ECO:0000313" key="10">
    <source>
        <dbReference type="Proteomes" id="UP000051048"/>
    </source>
</evidence>
<name>A0A0R1U0D4_9LACO</name>
<dbReference type="RefSeq" id="WP_023859269.1">
    <property type="nucleotide sequence ID" value="NZ_AZFH01000010.1"/>
</dbReference>
<dbReference type="InterPro" id="IPR051539">
    <property type="entry name" value="T4SS-coupling_protein"/>
</dbReference>
<dbReference type="PANTHER" id="PTHR37937:SF1">
    <property type="entry name" value="CONJUGATIVE TRANSFER: DNA TRANSPORT"/>
    <property type="match status" value="1"/>
</dbReference>
<evidence type="ECO:0000259" key="8">
    <source>
        <dbReference type="Pfam" id="PF12696"/>
    </source>
</evidence>
<gene>
    <name evidence="9" type="ORF">FC36_GL000261</name>
</gene>
<dbReference type="SUPFAM" id="SSF52540">
    <property type="entry name" value="P-loop containing nucleoside triphosphate hydrolases"/>
    <property type="match status" value="1"/>
</dbReference>
<keyword evidence="6 7" id="KW-0472">Membrane</keyword>
<accession>A0A0R1U0D4</accession>
<evidence type="ECO:0000256" key="1">
    <source>
        <dbReference type="ARBA" id="ARBA00004651"/>
    </source>
</evidence>
<proteinExistence type="inferred from homology"/>
<dbReference type="Proteomes" id="UP000051048">
    <property type="component" value="Unassembled WGS sequence"/>
</dbReference>
<sequence>MSLWDQMREKVANFDFNNPNRAGRKVQGEMRYEAYDESERDIYRNPDARRTKRKDAPSKEWIYYVTTFIAAAVYVLLTALVVMILISIYKSKHPDYVVISFTKTFWSMALNPATLPQIKLFVLLATAGLTSIVYARLERNYRLQNIETDTEELNKNEGESRLLQPEEMVRNFDIFPDVGAHSSVEVSALISHFYITNDGIKEIEMGDRKSDFVDRYILKKDGVKHMKNKNNYVDEKKTLWNPYDLDPYDSDVYEELRTKKVPFIDIAFGKKNAEASGITKRTMVTYNPRKLLYNNPGKEIFGKTNELTVADKINNDWWFPDYEVQRPGGFYVVATGAINSIVVAMTRAGKGQTIIEPTLDMWTRMDEPANIVVNDPKGELLVRFSYPARKRGMEVIAFNLEDPANTNIYNPLGYAVAAARQGRYEECAEHVKNIGDIFFPPVSGQDPMWNNAANASYKRTALGMIDYYLEEEYYIRDKAVKENWSVEKLDVYLDNMWGKVTLYNVYQMMSQLSSRKSQDERLVNIVDKTAKSKDYLTLFFDATSMLPKDKLRQQVTDQDQPLRAMAQSSKTLASVQGISLTALALFSDPLIKALTSGKPSQNFDILGLGFPRRIGVHLEKNFAERKAYAKERFRWRVYEDKEFKHEIKEDELGSTFRYDGVIDPQFWIFYRTKGIFPNNIVYLKLEIFSKRTRDVMADFYFEFEKRYMLNSDETSFVIDEVTGEEIIKDGYLREMVWDKSKKEFVIGSVEDEVEEVDLLNSLYAKTKHKINVIDQSDVHYSEKTKFVDFVTPPNKAEHARILLIALDQIFNQQVNAAYLATADQKPYYKTKAMLDEVGNLQSGGQGIPFLERKLSIGLGQDQQFTLIEQDFSQIPAVYGENVSETIQSNALIINYLKSNNEKTLEHLSKMSGTMSQVKTESQNVTRHADKLVQANDAAVSRTVSVKEVPVISPNDMRLIPPSNNMVFGNGYPVWSRNQLALPVARELHNPNRLRDFEDEESTKLETVALNGASDFDVFKNQPDFFEMVERRISQALLVEDMMERYKKANNYSDYDVSLKDMDDVSKVIMRYVRKKIDSNPEKYIIHDNGGVVNEEQVEANGQQQAVAQDRQIKRYAHRHFSRADLSEGSANHMLDGLKEVLQKTLEKLFTKASEVYDDKVKANSDIPEYLGLAVRVTDEDEGAVFDESVISDEEVPRQDFKVELNGEQYIIFKEDEDEDVANDLSSDIRIDMKELEKLAKDLAQLDSWSDLIPTQDFTFDFEEEMGKIADEKLKEGSSVLKEDVD</sequence>
<evidence type="ECO:0000256" key="4">
    <source>
        <dbReference type="ARBA" id="ARBA00022692"/>
    </source>
</evidence>
<organism evidence="9 10">
    <name type="scientific">Ligilactobacillus equi DSM 15833 = JCM 10991</name>
    <dbReference type="NCBI Taxonomy" id="1423740"/>
    <lineage>
        <taxon>Bacteria</taxon>
        <taxon>Bacillati</taxon>
        <taxon>Bacillota</taxon>
        <taxon>Bacilli</taxon>
        <taxon>Lactobacillales</taxon>
        <taxon>Lactobacillaceae</taxon>
        <taxon>Ligilactobacillus</taxon>
    </lineage>
</organism>
<evidence type="ECO:0000256" key="3">
    <source>
        <dbReference type="ARBA" id="ARBA00022475"/>
    </source>
</evidence>
<dbReference type="STRING" id="1423740.FC36_GL000261"/>
<dbReference type="CDD" id="cd01127">
    <property type="entry name" value="TrwB_TraG_TraD_VirD4"/>
    <property type="match status" value="2"/>
</dbReference>
<comment type="similarity">
    <text evidence="2">Belongs to the VirD4/TraG family.</text>
</comment>
<dbReference type="PATRIC" id="fig|1423740.3.peg.280"/>
<evidence type="ECO:0000256" key="2">
    <source>
        <dbReference type="ARBA" id="ARBA00008806"/>
    </source>
</evidence>